<dbReference type="InterPro" id="IPR050330">
    <property type="entry name" value="Bact_OuterMem_StrucFunc"/>
</dbReference>
<dbReference type="GO" id="GO:0009279">
    <property type="term" value="C:cell outer membrane"/>
    <property type="evidence" value="ECO:0007669"/>
    <property type="project" value="UniProtKB-SubCell"/>
</dbReference>
<dbReference type="PANTHER" id="PTHR30329">
    <property type="entry name" value="STATOR ELEMENT OF FLAGELLAR MOTOR COMPLEX"/>
    <property type="match status" value="1"/>
</dbReference>
<comment type="similarity">
    <text evidence="8">Belongs to the Pal lipoprotein family.</text>
</comment>
<evidence type="ECO:0000256" key="5">
    <source>
        <dbReference type="ARBA" id="ARBA00023237"/>
    </source>
</evidence>
<dbReference type="PROSITE" id="PS51257">
    <property type="entry name" value="PROKAR_LIPOPROTEIN"/>
    <property type="match status" value="1"/>
</dbReference>
<evidence type="ECO:0000256" key="3">
    <source>
        <dbReference type="ARBA" id="ARBA00023136"/>
    </source>
</evidence>
<dbReference type="PROSITE" id="PS51123">
    <property type="entry name" value="OMPA_2"/>
    <property type="match status" value="1"/>
</dbReference>
<dbReference type="Pfam" id="PF00691">
    <property type="entry name" value="OmpA"/>
    <property type="match status" value="1"/>
</dbReference>
<feature type="domain" description="OmpA-like" evidence="10">
    <location>
        <begin position="62"/>
        <end position="176"/>
    </location>
</feature>
<dbReference type="NCBIfam" id="TIGR02802">
    <property type="entry name" value="Pal_lipo"/>
    <property type="match status" value="1"/>
</dbReference>
<evidence type="ECO:0000256" key="9">
    <source>
        <dbReference type="SAM" id="SignalP"/>
    </source>
</evidence>
<dbReference type="InterPro" id="IPR039001">
    <property type="entry name" value="Pal"/>
</dbReference>
<evidence type="ECO:0000256" key="2">
    <source>
        <dbReference type="ARBA" id="ARBA00022729"/>
    </source>
</evidence>
<evidence type="ECO:0000256" key="6">
    <source>
        <dbReference type="ARBA" id="ARBA00023288"/>
    </source>
</evidence>
<dbReference type="Proteomes" id="UP000219621">
    <property type="component" value="Unassembled WGS sequence"/>
</dbReference>
<evidence type="ECO:0000256" key="1">
    <source>
        <dbReference type="ARBA" id="ARBA00022618"/>
    </source>
</evidence>
<comment type="subunit">
    <text evidence="8">The Tol-Pal system is composed of five core proteins: the inner membrane proteins TolA, TolQ and TolR, the periplasmic protein TolB and the outer membrane protein Pal. They form a network linking the inner and outer membranes and the peptidoglycan layer.</text>
</comment>
<dbReference type="InterPro" id="IPR006690">
    <property type="entry name" value="OMPA-like_CS"/>
</dbReference>
<dbReference type="CDD" id="cd07185">
    <property type="entry name" value="OmpA_C-like"/>
    <property type="match status" value="1"/>
</dbReference>
<reference evidence="11 12" key="1">
    <citation type="submission" date="2017-09" db="EMBL/GenBank/DDBJ databases">
        <authorList>
            <person name="Ehlers B."/>
            <person name="Leendertz F.H."/>
        </authorList>
    </citation>
    <scope>NUCLEOTIDE SEQUENCE [LARGE SCALE GENOMIC DNA]</scope>
    <source>
        <strain evidence="11 12">USBA 140</strain>
    </source>
</reference>
<dbReference type="EMBL" id="OCNJ01000007">
    <property type="protein sequence ID" value="SOD97607.1"/>
    <property type="molecule type" value="Genomic_DNA"/>
</dbReference>
<keyword evidence="1 8" id="KW-0132">Cell division</keyword>
<dbReference type="InterPro" id="IPR036737">
    <property type="entry name" value="OmpA-like_sf"/>
</dbReference>
<evidence type="ECO:0000259" key="10">
    <source>
        <dbReference type="PROSITE" id="PS51123"/>
    </source>
</evidence>
<comment type="function">
    <text evidence="8">Part of the Tol-Pal system, which plays a role in outer membrane invagination during cell division and is important for maintaining outer membrane integrity.</text>
</comment>
<dbReference type="Gene3D" id="3.30.1330.60">
    <property type="entry name" value="OmpA-like domain"/>
    <property type="match status" value="1"/>
</dbReference>
<organism evidence="11 12">
    <name type="scientific">Caenispirillum bisanense</name>
    <dbReference type="NCBI Taxonomy" id="414052"/>
    <lineage>
        <taxon>Bacteria</taxon>
        <taxon>Pseudomonadati</taxon>
        <taxon>Pseudomonadota</taxon>
        <taxon>Alphaproteobacteria</taxon>
        <taxon>Rhodospirillales</taxon>
        <taxon>Novispirillaceae</taxon>
        <taxon>Caenispirillum</taxon>
    </lineage>
</organism>
<evidence type="ECO:0000256" key="7">
    <source>
        <dbReference type="ARBA" id="ARBA00023306"/>
    </source>
</evidence>
<evidence type="ECO:0000313" key="11">
    <source>
        <dbReference type="EMBL" id="SOD97607.1"/>
    </source>
</evidence>
<dbReference type="AlphaFoldDB" id="A0A286GPY6"/>
<dbReference type="PRINTS" id="PR01021">
    <property type="entry name" value="OMPADOMAIN"/>
</dbReference>
<dbReference type="SUPFAM" id="SSF103088">
    <property type="entry name" value="OmpA-like"/>
    <property type="match status" value="1"/>
</dbReference>
<name>A0A286GPY6_9PROT</name>
<accession>A0A286GPY6</accession>
<sequence length="176" mass="18205">MKIRSLSVIAAVALLAACSSAPEDDAGMGGAGMGAGAGAGAGAGVGAGGAGMGAGQYAPGSVEEFRQVVGDRVFFGTDEYAINAEAQATLRRQAQWLQQYPQASLLIEGHADERGTREYNLALGERRAVSVRDFLAAQGVSPSRINVVSYGKERPVCAESSQACWAENRRGVTVLR</sequence>
<keyword evidence="3 8" id="KW-0472">Membrane</keyword>
<protein>
    <recommendedName>
        <fullName evidence="8">Peptidoglycan-associated lipoprotein</fullName>
        <shortName evidence="8">PAL</shortName>
    </recommendedName>
</protein>
<keyword evidence="6 8" id="KW-0449">Lipoprotein</keyword>
<dbReference type="HAMAP" id="MF_02204">
    <property type="entry name" value="Pal"/>
    <property type="match status" value="1"/>
</dbReference>
<feature type="signal peptide" evidence="9">
    <location>
        <begin position="1"/>
        <end position="21"/>
    </location>
</feature>
<keyword evidence="2 8" id="KW-0732">Signal</keyword>
<dbReference type="OrthoDB" id="9809164at2"/>
<evidence type="ECO:0000256" key="8">
    <source>
        <dbReference type="HAMAP-Rule" id="MF_02204"/>
    </source>
</evidence>
<keyword evidence="7 8" id="KW-0131">Cell cycle</keyword>
<dbReference type="InterPro" id="IPR006665">
    <property type="entry name" value="OmpA-like"/>
</dbReference>
<keyword evidence="4 8" id="KW-0564">Palmitate</keyword>
<dbReference type="RefSeq" id="WP_097280140.1">
    <property type="nucleotide sequence ID" value="NZ_OCNJ01000007.1"/>
</dbReference>
<keyword evidence="5 8" id="KW-0998">Cell outer membrane</keyword>
<proteinExistence type="inferred from homology"/>
<keyword evidence="12" id="KW-1185">Reference proteome</keyword>
<evidence type="ECO:0000313" key="12">
    <source>
        <dbReference type="Proteomes" id="UP000219621"/>
    </source>
</evidence>
<gene>
    <name evidence="8" type="primary">pal</name>
    <name evidence="11" type="ORF">SAMN05421508_10722</name>
</gene>
<comment type="subcellular location">
    <subcellularLocation>
        <location evidence="8">Cell outer membrane</location>
        <topology evidence="8">Lipid-anchor</topology>
    </subcellularLocation>
</comment>
<feature type="chain" id="PRO_5012222511" description="Peptidoglycan-associated lipoprotein" evidence="9">
    <location>
        <begin position="22"/>
        <end position="176"/>
    </location>
</feature>
<dbReference type="PANTHER" id="PTHR30329:SF21">
    <property type="entry name" value="LIPOPROTEIN YIAD-RELATED"/>
    <property type="match status" value="1"/>
</dbReference>
<dbReference type="PROSITE" id="PS01068">
    <property type="entry name" value="OMPA_1"/>
    <property type="match status" value="1"/>
</dbReference>
<dbReference type="GO" id="GO:0051301">
    <property type="term" value="P:cell division"/>
    <property type="evidence" value="ECO:0007669"/>
    <property type="project" value="UniProtKB-UniRule"/>
</dbReference>
<dbReference type="InterPro" id="IPR014169">
    <property type="entry name" value="Pal_lipo_C"/>
</dbReference>
<dbReference type="InterPro" id="IPR006664">
    <property type="entry name" value="OMP_bac"/>
</dbReference>
<evidence type="ECO:0000256" key="4">
    <source>
        <dbReference type="ARBA" id="ARBA00023139"/>
    </source>
</evidence>